<keyword evidence="4" id="KW-1185">Reference proteome</keyword>
<reference evidence="3 4" key="1">
    <citation type="journal article" date="2015" name="Genome Announc.">
        <title>Complete Genome Sequence of Methanosphaerula palustris E1-9CT, a Hydrogenotrophic Methanogen Isolated from a Minerotrophic Fen Peatland.</title>
        <authorList>
            <person name="Cadillo-Quiroz H."/>
            <person name="Browne P."/>
            <person name="Kyrpides N."/>
            <person name="Woyke T."/>
            <person name="Goodwin L."/>
            <person name="Detter C."/>
            <person name="Yavitt J.B."/>
            <person name="Zinder S.H."/>
        </authorList>
    </citation>
    <scope>NUCLEOTIDE SEQUENCE [LARGE SCALE GENOMIC DNA]</scope>
    <source>
        <strain evidence="4">ATCC BAA-1556 / DSM 19958 / E1-9c</strain>
    </source>
</reference>
<dbReference type="SUPFAM" id="SSF52540">
    <property type="entry name" value="P-loop containing nucleoside triphosphate hydrolases"/>
    <property type="match status" value="1"/>
</dbReference>
<gene>
    <name evidence="3" type="ordered locus">Mpal_1374</name>
</gene>
<dbReference type="GO" id="GO:0005829">
    <property type="term" value="C:cytosol"/>
    <property type="evidence" value="ECO:0007669"/>
    <property type="project" value="TreeGrafter"/>
</dbReference>
<dbReference type="EMBL" id="CP001338">
    <property type="protein sequence ID" value="ACL16705.1"/>
    <property type="molecule type" value="Genomic_DNA"/>
</dbReference>
<dbReference type="HOGENOM" id="CLU_024175_0_0_2"/>
<accession>B8GHW5</accession>
<dbReference type="GO" id="GO:0016787">
    <property type="term" value="F:hydrolase activity"/>
    <property type="evidence" value="ECO:0007669"/>
    <property type="project" value="InterPro"/>
</dbReference>
<proteinExistence type="predicted"/>
<dbReference type="CDD" id="cd09179">
    <property type="entry name" value="PLDc_N_DEXD_a"/>
    <property type="match status" value="1"/>
</dbReference>
<dbReference type="SMART" id="SM00487">
    <property type="entry name" value="DEXDc"/>
    <property type="match status" value="1"/>
</dbReference>
<dbReference type="Pfam" id="PF00271">
    <property type="entry name" value="Helicase_C"/>
    <property type="match status" value="1"/>
</dbReference>
<dbReference type="InterPro" id="IPR027417">
    <property type="entry name" value="P-loop_NTPase"/>
</dbReference>
<dbReference type="STRING" id="521011.Mpal_1374"/>
<dbReference type="AlphaFoldDB" id="B8GHW5"/>
<dbReference type="InterPro" id="IPR050742">
    <property type="entry name" value="Helicase_Restrict-Modif_Enz"/>
</dbReference>
<sequence length="707" mass="82315">MSFQNLKLKHSYSSEKDNLVDDFYIPVLNEARIYRRVTGYFSSSSLFIAARGFSKFIKKGGHFQFILNVQLSDEDYEQIEMGIKSPEGIIQSKFLLDLSNLEDECKKNHAKVLGWLISNNQMEIKVGFIEKKVVGHAILHQKIGILEDYEKNIVTFVGSNNESKSGWLYNSEKFKVFFNWEENYQDSINEDIEEFDDLWNNRARKTRVIPFPEAVKQDLINVYKNGFYSIEELLMEVEEVCESGLGYRTKKDPSIVLRHYQHEAIDAWFANNCQGILEMATGTGKTYTAIGALQKLLKQEKKLITIICTPFLHLTTQWEQNIHQMGVDLPIIYASSMDPKWKDKCTDKILDNRLGKLPQFIILATHDTISSKKFIEMMEDLKSPALLIADEVHGMGSVKRINGLIDKYRYRLGLSATPHRYFDEFGTNKLMEYFDKTVYEFNLHQAINEINPTTNESYLVPYDYHLLFAELNSEEMDNYADISRQIAISFSKSHRTREEEIILEMKLRERQDILKNAIEKYPQFIDLINQLNNEREISHTLIYCSPQQIEPVQDIIRNSENIVQHKFTCGEDAIRHLEKYSGMTEREYLLDNFDKGNYDVLVAIKCLDEGVDVPSTKNAILMCSSGNPKEYIQRRGRVLRRFPGKGKAVIYDFFSVPNLNDSRLNPETEQKIFDSQMSRLEEFAKDAMNESEVFRQIFQEKKKYGVF</sequence>
<dbReference type="PANTHER" id="PTHR47396">
    <property type="entry name" value="TYPE I RESTRICTION ENZYME ECOKI R PROTEIN"/>
    <property type="match status" value="1"/>
</dbReference>
<dbReference type="eggNOG" id="arCOG07871">
    <property type="taxonomic scope" value="Archaea"/>
</dbReference>
<dbReference type="PANTHER" id="PTHR47396:SF1">
    <property type="entry name" value="ATP-DEPENDENT HELICASE IRC3-RELATED"/>
    <property type="match status" value="1"/>
</dbReference>
<protein>
    <submittedName>
        <fullName evidence="3">Type III restriction protein res subunit</fullName>
    </submittedName>
</protein>
<dbReference type="GO" id="GO:0120545">
    <property type="term" value="F:nucleic acid conformation isomerase activity"/>
    <property type="evidence" value="ECO:0007669"/>
    <property type="project" value="UniProtKB-ARBA"/>
</dbReference>
<feature type="domain" description="Helicase ATP-binding" evidence="1">
    <location>
        <begin position="266"/>
        <end position="436"/>
    </location>
</feature>
<dbReference type="GeneID" id="25394147"/>
<dbReference type="GO" id="GO:0005524">
    <property type="term" value="F:ATP binding"/>
    <property type="evidence" value="ECO:0007669"/>
    <property type="project" value="InterPro"/>
</dbReference>
<dbReference type="RefSeq" id="WP_012618024.1">
    <property type="nucleotide sequence ID" value="NC_011832.1"/>
</dbReference>
<dbReference type="InterPro" id="IPR001650">
    <property type="entry name" value="Helicase_C-like"/>
</dbReference>
<dbReference type="SMART" id="SM00490">
    <property type="entry name" value="HELICc"/>
    <property type="match status" value="1"/>
</dbReference>
<evidence type="ECO:0000313" key="4">
    <source>
        <dbReference type="Proteomes" id="UP000002457"/>
    </source>
</evidence>
<dbReference type="KEGG" id="mpl:Mpal_1374"/>
<dbReference type="InterPro" id="IPR014001">
    <property type="entry name" value="Helicase_ATP-bd"/>
</dbReference>
<dbReference type="Pfam" id="PF04851">
    <property type="entry name" value="ResIII"/>
    <property type="match status" value="1"/>
</dbReference>
<dbReference type="Proteomes" id="UP000002457">
    <property type="component" value="Chromosome"/>
</dbReference>
<organism evidence="3 4">
    <name type="scientific">Methanosphaerula palustris (strain ATCC BAA-1556 / DSM 19958 / E1-9c)</name>
    <dbReference type="NCBI Taxonomy" id="521011"/>
    <lineage>
        <taxon>Archaea</taxon>
        <taxon>Methanobacteriati</taxon>
        <taxon>Methanobacteriota</taxon>
        <taxon>Stenosarchaea group</taxon>
        <taxon>Methanomicrobia</taxon>
        <taxon>Methanomicrobiales</taxon>
        <taxon>Methanoregulaceae</taxon>
        <taxon>Methanosphaerula</taxon>
    </lineage>
</organism>
<evidence type="ECO:0000259" key="2">
    <source>
        <dbReference type="PROSITE" id="PS51194"/>
    </source>
</evidence>
<dbReference type="PROSITE" id="PS51194">
    <property type="entry name" value="HELICASE_CTER"/>
    <property type="match status" value="1"/>
</dbReference>
<dbReference type="PROSITE" id="PS51192">
    <property type="entry name" value="HELICASE_ATP_BIND_1"/>
    <property type="match status" value="1"/>
</dbReference>
<dbReference type="InterPro" id="IPR006935">
    <property type="entry name" value="Helicase/UvrB_N"/>
</dbReference>
<dbReference type="eggNOG" id="arCOG00874">
    <property type="taxonomic scope" value="Archaea"/>
</dbReference>
<evidence type="ECO:0000313" key="3">
    <source>
        <dbReference type="EMBL" id="ACL16705.1"/>
    </source>
</evidence>
<name>B8GHW5_METPE</name>
<dbReference type="OrthoDB" id="11644at2157"/>
<dbReference type="GO" id="GO:0003677">
    <property type="term" value="F:DNA binding"/>
    <property type="evidence" value="ECO:0007669"/>
    <property type="project" value="InterPro"/>
</dbReference>
<evidence type="ECO:0000259" key="1">
    <source>
        <dbReference type="PROSITE" id="PS51192"/>
    </source>
</evidence>
<feature type="domain" description="Helicase C-terminal" evidence="2">
    <location>
        <begin position="523"/>
        <end position="688"/>
    </location>
</feature>
<dbReference type="Gene3D" id="3.40.50.300">
    <property type="entry name" value="P-loop containing nucleotide triphosphate hydrolases"/>
    <property type="match status" value="2"/>
</dbReference>
<dbReference type="GO" id="GO:0140097">
    <property type="term" value="F:catalytic activity, acting on DNA"/>
    <property type="evidence" value="ECO:0007669"/>
    <property type="project" value="UniProtKB-ARBA"/>
</dbReference>